<evidence type="ECO:0000256" key="1">
    <source>
        <dbReference type="SAM" id="Phobius"/>
    </source>
</evidence>
<feature type="transmembrane region" description="Helical" evidence="1">
    <location>
        <begin position="64"/>
        <end position="85"/>
    </location>
</feature>
<proteinExistence type="predicted"/>
<feature type="transmembrane region" description="Helical" evidence="1">
    <location>
        <begin position="588"/>
        <end position="607"/>
    </location>
</feature>
<dbReference type="AlphaFoldDB" id="A0A7X0H8P1"/>
<reference evidence="2 3" key="1">
    <citation type="submission" date="2020-08" db="EMBL/GenBank/DDBJ databases">
        <title>Genomic Encyclopedia of Type Strains, Phase IV (KMG-IV): sequencing the most valuable type-strain genomes for metagenomic binning, comparative biology and taxonomic classification.</title>
        <authorList>
            <person name="Goeker M."/>
        </authorList>
    </citation>
    <scope>NUCLEOTIDE SEQUENCE [LARGE SCALE GENOMIC DNA]</scope>
    <source>
        <strain evidence="2 3">DSM 103725</strain>
    </source>
</reference>
<feature type="transmembrane region" description="Helical" evidence="1">
    <location>
        <begin position="38"/>
        <end position="58"/>
    </location>
</feature>
<comment type="caution">
    <text evidence="2">The sequence shown here is derived from an EMBL/GenBank/DDBJ whole genome shotgun (WGS) entry which is preliminary data.</text>
</comment>
<evidence type="ECO:0000313" key="3">
    <source>
        <dbReference type="Proteomes" id="UP000541810"/>
    </source>
</evidence>
<sequence>MKRPRPSVWWISYLVIILVTMGLWFLLQGQGSALMASLAYLAGSIGAFVWLLAGLVWWRENPWVAKIARILILTWTAGLIAGFFFQLGYESAAIVFTGAWGMAVAFMLGLELLRLAFSPGWAVLGVARTLLDEAIRMKMALIFVVMLLLLVPVLPFMLGGETRLQYRLESFLTYALTLISTLLAAMTILLAARTVSSELTDRQAFLTLTKPVSRSGYLAGKWIGIMGLNLLLLVVSGVGVISFVKVIERTPAMDAADFIASKEQVLSARASAEPVPIDNSALQFDFEERLKDLRLRGGDPRIYGNVGDPITQVNPAQRSALQLDALRQWMTIAPRNSTTYRFTGLQAAKEAGPTLQLKFKPKAASAASDGMVRLAFRVNDRPYANPLPDPDLFGRPIPLIRNNTFHTATFLTEDIRDDGTLDLTITNTGADVGQSAISFKPGEGLELFYKVGGFETNLAKGLLVMWIRLGFLAAVGLAAATFLGFPTACLACFLVYFAAVGSDYLGSSLANYASIPRDEVPWWDKIWLTVGKLVQHLKDGELYDGFKLVVRLIGEGFTFVVPPMSKYSPTPLVAYGRVVDNSMVLGSLVRIGLVSTGVVALFAAFVFGRREVAKVTV</sequence>
<keyword evidence="1" id="KW-0812">Transmembrane</keyword>
<keyword evidence="1" id="KW-1133">Transmembrane helix</keyword>
<evidence type="ECO:0008006" key="4">
    <source>
        <dbReference type="Google" id="ProtNLM"/>
    </source>
</evidence>
<feature type="transmembrane region" description="Helical" evidence="1">
    <location>
        <begin position="222"/>
        <end position="244"/>
    </location>
</feature>
<feature type="transmembrane region" description="Helical" evidence="1">
    <location>
        <begin position="171"/>
        <end position="192"/>
    </location>
</feature>
<dbReference type="PANTHER" id="PTHR43471:SF10">
    <property type="entry name" value="SLL1107 PROTEIN"/>
    <property type="match status" value="1"/>
</dbReference>
<keyword evidence="1" id="KW-0472">Membrane</keyword>
<feature type="transmembrane region" description="Helical" evidence="1">
    <location>
        <begin position="92"/>
        <end position="117"/>
    </location>
</feature>
<protein>
    <recommendedName>
        <fullName evidence="4">ABC transporter permease</fullName>
    </recommendedName>
</protein>
<gene>
    <name evidence="2" type="ORF">HNQ40_001655</name>
</gene>
<name>A0A7X0H8P1_9BACT</name>
<feature type="transmembrane region" description="Helical" evidence="1">
    <location>
        <begin position="469"/>
        <end position="499"/>
    </location>
</feature>
<organism evidence="2 3">
    <name type="scientific">Algisphaera agarilytica</name>
    <dbReference type="NCBI Taxonomy" id="1385975"/>
    <lineage>
        <taxon>Bacteria</taxon>
        <taxon>Pseudomonadati</taxon>
        <taxon>Planctomycetota</taxon>
        <taxon>Phycisphaerae</taxon>
        <taxon>Phycisphaerales</taxon>
        <taxon>Phycisphaeraceae</taxon>
        <taxon>Algisphaera</taxon>
    </lineage>
</organism>
<accession>A0A7X0H8P1</accession>
<feature type="transmembrane region" description="Helical" evidence="1">
    <location>
        <begin position="137"/>
        <end position="159"/>
    </location>
</feature>
<dbReference type="PANTHER" id="PTHR43471">
    <property type="entry name" value="ABC TRANSPORTER PERMEASE"/>
    <property type="match status" value="1"/>
</dbReference>
<dbReference type="RefSeq" id="WP_184677409.1">
    <property type="nucleotide sequence ID" value="NZ_JACHGY010000001.1"/>
</dbReference>
<keyword evidence="3" id="KW-1185">Reference proteome</keyword>
<evidence type="ECO:0000313" key="2">
    <source>
        <dbReference type="EMBL" id="MBB6429849.1"/>
    </source>
</evidence>
<dbReference type="Proteomes" id="UP000541810">
    <property type="component" value="Unassembled WGS sequence"/>
</dbReference>
<feature type="transmembrane region" description="Helical" evidence="1">
    <location>
        <begin position="6"/>
        <end position="26"/>
    </location>
</feature>
<dbReference type="EMBL" id="JACHGY010000001">
    <property type="protein sequence ID" value="MBB6429849.1"/>
    <property type="molecule type" value="Genomic_DNA"/>
</dbReference>